<proteinExistence type="predicted"/>
<keyword evidence="1" id="KW-0812">Transmembrane</keyword>
<feature type="transmembrane region" description="Helical" evidence="1">
    <location>
        <begin position="50"/>
        <end position="72"/>
    </location>
</feature>
<gene>
    <name evidence="2" type="ORF">K469DRAFT_776582</name>
</gene>
<protein>
    <submittedName>
        <fullName evidence="2">Uncharacterized protein</fullName>
    </submittedName>
</protein>
<keyword evidence="1" id="KW-0472">Membrane</keyword>
<accession>A0A6A6E5C6</accession>
<keyword evidence="1" id="KW-1133">Transmembrane helix</keyword>
<evidence type="ECO:0000313" key="2">
    <source>
        <dbReference type="EMBL" id="KAF2186363.1"/>
    </source>
</evidence>
<keyword evidence="3" id="KW-1185">Reference proteome</keyword>
<name>A0A6A6E5C6_9PEZI</name>
<evidence type="ECO:0000256" key="1">
    <source>
        <dbReference type="SAM" id="Phobius"/>
    </source>
</evidence>
<dbReference type="Proteomes" id="UP000800200">
    <property type="component" value="Unassembled WGS sequence"/>
</dbReference>
<organism evidence="2 3">
    <name type="scientific">Zopfia rhizophila CBS 207.26</name>
    <dbReference type="NCBI Taxonomy" id="1314779"/>
    <lineage>
        <taxon>Eukaryota</taxon>
        <taxon>Fungi</taxon>
        <taxon>Dikarya</taxon>
        <taxon>Ascomycota</taxon>
        <taxon>Pezizomycotina</taxon>
        <taxon>Dothideomycetes</taxon>
        <taxon>Dothideomycetes incertae sedis</taxon>
        <taxon>Zopfiaceae</taxon>
        <taxon>Zopfia</taxon>
    </lineage>
</organism>
<dbReference type="EMBL" id="ML994630">
    <property type="protein sequence ID" value="KAF2186363.1"/>
    <property type="molecule type" value="Genomic_DNA"/>
</dbReference>
<sequence>MKTPTSSQKVSLVPFRTSPPPFFLHFSTGTSRPHSGNGPRYSASSRSVTVLSQLVLCASTSAGISSLGLIMLPGRSGIIGYDR</sequence>
<dbReference type="AlphaFoldDB" id="A0A6A6E5C6"/>
<evidence type="ECO:0000313" key="3">
    <source>
        <dbReference type="Proteomes" id="UP000800200"/>
    </source>
</evidence>
<reference evidence="2" key="1">
    <citation type="journal article" date="2020" name="Stud. Mycol.">
        <title>101 Dothideomycetes genomes: a test case for predicting lifestyles and emergence of pathogens.</title>
        <authorList>
            <person name="Haridas S."/>
            <person name="Albert R."/>
            <person name="Binder M."/>
            <person name="Bloem J."/>
            <person name="Labutti K."/>
            <person name="Salamov A."/>
            <person name="Andreopoulos B."/>
            <person name="Baker S."/>
            <person name="Barry K."/>
            <person name="Bills G."/>
            <person name="Bluhm B."/>
            <person name="Cannon C."/>
            <person name="Castanera R."/>
            <person name="Culley D."/>
            <person name="Daum C."/>
            <person name="Ezra D."/>
            <person name="Gonzalez J."/>
            <person name="Henrissat B."/>
            <person name="Kuo A."/>
            <person name="Liang C."/>
            <person name="Lipzen A."/>
            <person name="Lutzoni F."/>
            <person name="Magnuson J."/>
            <person name="Mondo S."/>
            <person name="Nolan M."/>
            <person name="Ohm R."/>
            <person name="Pangilinan J."/>
            <person name="Park H.-J."/>
            <person name="Ramirez L."/>
            <person name="Alfaro M."/>
            <person name="Sun H."/>
            <person name="Tritt A."/>
            <person name="Yoshinaga Y."/>
            <person name="Zwiers L.-H."/>
            <person name="Turgeon B."/>
            <person name="Goodwin S."/>
            <person name="Spatafora J."/>
            <person name="Crous P."/>
            <person name="Grigoriev I."/>
        </authorList>
    </citation>
    <scope>NUCLEOTIDE SEQUENCE</scope>
    <source>
        <strain evidence="2">CBS 207.26</strain>
    </source>
</reference>